<comment type="caution">
    <text evidence="1">The sequence shown here is derived from an EMBL/GenBank/DDBJ whole genome shotgun (WGS) entry which is preliminary data.</text>
</comment>
<reference evidence="1 2" key="2">
    <citation type="journal article" date="2017" name="Genome Biol.">
        <title>New reference genome sequences of hot pepper reveal the massive evolution of plant disease-resistance genes by retroduplication.</title>
        <authorList>
            <person name="Kim S."/>
            <person name="Park J."/>
            <person name="Yeom S.I."/>
            <person name="Kim Y.M."/>
            <person name="Seo E."/>
            <person name="Kim K.T."/>
            <person name="Kim M.S."/>
            <person name="Lee J.M."/>
            <person name="Cheong K."/>
            <person name="Shin H.S."/>
            <person name="Kim S.B."/>
            <person name="Han K."/>
            <person name="Lee J."/>
            <person name="Park M."/>
            <person name="Lee H.A."/>
            <person name="Lee H.Y."/>
            <person name="Lee Y."/>
            <person name="Oh S."/>
            <person name="Lee J.H."/>
            <person name="Choi E."/>
            <person name="Choi E."/>
            <person name="Lee S.E."/>
            <person name="Jeon J."/>
            <person name="Kim H."/>
            <person name="Choi G."/>
            <person name="Song H."/>
            <person name="Lee J."/>
            <person name="Lee S.C."/>
            <person name="Kwon J.K."/>
            <person name="Lee H.Y."/>
            <person name="Koo N."/>
            <person name="Hong Y."/>
            <person name="Kim R.W."/>
            <person name="Kang W.H."/>
            <person name="Huh J.H."/>
            <person name="Kang B.C."/>
            <person name="Yang T.J."/>
            <person name="Lee Y.H."/>
            <person name="Bennetzen J.L."/>
            <person name="Choi D."/>
        </authorList>
    </citation>
    <scope>NUCLEOTIDE SEQUENCE [LARGE SCALE GENOMIC DNA]</scope>
    <source>
        <strain evidence="2">cv. CM334</strain>
    </source>
</reference>
<dbReference type="Gramene" id="PHT77696">
    <property type="protein sequence ID" value="PHT77696"/>
    <property type="gene ID" value="T459_15748"/>
</dbReference>
<organism evidence="1 2">
    <name type="scientific">Capsicum annuum</name>
    <name type="common">Capsicum pepper</name>
    <dbReference type="NCBI Taxonomy" id="4072"/>
    <lineage>
        <taxon>Eukaryota</taxon>
        <taxon>Viridiplantae</taxon>
        <taxon>Streptophyta</taxon>
        <taxon>Embryophyta</taxon>
        <taxon>Tracheophyta</taxon>
        <taxon>Spermatophyta</taxon>
        <taxon>Magnoliopsida</taxon>
        <taxon>eudicotyledons</taxon>
        <taxon>Gunneridae</taxon>
        <taxon>Pentapetalae</taxon>
        <taxon>asterids</taxon>
        <taxon>lamiids</taxon>
        <taxon>Solanales</taxon>
        <taxon>Solanaceae</taxon>
        <taxon>Solanoideae</taxon>
        <taxon>Capsiceae</taxon>
        <taxon>Capsicum</taxon>
    </lineage>
</organism>
<gene>
    <name evidence="1" type="ORF">T459_15748</name>
</gene>
<dbReference type="PANTHER" id="PTHR15140:SF52">
    <property type="entry name" value="LATE BLIGHT RESISTANCE PROTEIN HOMOLOG R1A-4"/>
    <property type="match status" value="1"/>
</dbReference>
<dbReference type="Gene3D" id="3.80.10.10">
    <property type="entry name" value="Ribonuclease Inhibitor"/>
    <property type="match status" value="1"/>
</dbReference>
<evidence type="ECO:0000313" key="2">
    <source>
        <dbReference type="Proteomes" id="UP000222542"/>
    </source>
</evidence>
<evidence type="ECO:0000313" key="1">
    <source>
        <dbReference type="EMBL" id="PHT77696.1"/>
    </source>
</evidence>
<dbReference type="AlphaFoldDB" id="A0A2G2Z6R5"/>
<accession>A0A2G2Z6R5</accession>
<dbReference type="EMBL" id="AYRZ02000006">
    <property type="protein sequence ID" value="PHT77696.1"/>
    <property type="molecule type" value="Genomic_DNA"/>
</dbReference>
<dbReference type="Proteomes" id="UP000222542">
    <property type="component" value="Unassembled WGS sequence"/>
</dbReference>
<dbReference type="InterPro" id="IPR032675">
    <property type="entry name" value="LRR_dom_sf"/>
</dbReference>
<proteinExistence type="predicted"/>
<sequence>MLNHLRFLSIGIEVKSLPSSFSNLWNLETLHVNNKVSTLVLLLSIWDLAKLRVLYMTSCSFLDMDTDEPILIAEHSKLENLRDLRTLVLSYSKETEDIFIRFPNLQRLTFVLKESWDYSKERYWFPKLDFLTELEELRVDFKSSNTNDSGLPLATNWSWDFHFPSNLKILLLSDFPMTSGSLSTIARLLNLEELFLTRTIIQGEEWNMGEEDKLCESQIFEFGWKIPPNFGDFGSLKIIKLVKSPQLEDSALEIKQSVEDMTGEDKLQILGSNNIPLSKTEVSFILSLSISRTLPCFPELFRHAQFTPPSWRAAAMPRTVSLLLPNASDFNCGTFKSIKYRIGELNEEKFVI</sequence>
<dbReference type="SUPFAM" id="SSF52047">
    <property type="entry name" value="RNI-like"/>
    <property type="match status" value="1"/>
</dbReference>
<keyword evidence="2" id="KW-1185">Reference proteome</keyword>
<name>A0A2G2Z6R5_CAPAN</name>
<reference evidence="1 2" key="1">
    <citation type="journal article" date="2014" name="Nat. Genet.">
        <title>Genome sequence of the hot pepper provides insights into the evolution of pungency in Capsicum species.</title>
        <authorList>
            <person name="Kim S."/>
            <person name="Park M."/>
            <person name="Yeom S.I."/>
            <person name="Kim Y.M."/>
            <person name="Lee J.M."/>
            <person name="Lee H.A."/>
            <person name="Seo E."/>
            <person name="Choi J."/>
            <person name="Cheong K."/>
            <person name="Kim K.T."/>
            <person name="Jung K."/>
            <person name="Lee G.W."/>
            <person name="Oh S.K."/>
            <person name="Bae C."/>
            <person name="Kim S.B."/>
            <person name="Lee H.Y."/>
            <person name="Kim S.Y."/>
            <person name="Kim M.S."/>
            <person name="Kang B.C."/>
            <person name="Jo Y.D."/>
            <person name="Yang H.B."/>
            <person name="Jeong H.J."/>
            <person name="Kang W.H."/>
            <person name="Kwon J.K."/>
            <person name="Shin C."/>
            <person name="Lim J.Y."/>
            <person name="Park J.H."/>
            <person name="Huh J.H."/>
            <person name="Kim J.S."/>
            <person name="Kim B.D."/>
            <person name="Cohen O."/>
            <person name="Paran I."/>
            <person name="Suh M.C."/>
            <person name="Lee S.B."/>
            <person name="Kim Y.K."/>
            <person name="Shin Y."/>
            <person name="Noh S.J."/>
            <person name="Park J."/>
            <person name="Seo Y.S."/>
            <person name="Kwon S.Y."/>
            <person name="Kim H.A."/>
            <person name="Park J.M."/>
            <person name="Kim H.J."/>
            <person name="Choi S.B."/>
            <person name="Bosland P.W."/>
            <person name="Reeves G."/>
            <person name="Jo S.H."/>
            <person name="Lee B.W."/>
            <person name="Cho H.T."/>
            <person name="Choi H.S."/>
            <person name="Lee M.S."/>
            <person name="Yu Y."/>
            <person name="Do Choi Y."/>
            <person name="Park B.S."/>
            <person name="van Deynze A."/>
            <person name="Ashrafi H."/>
            <person name="Hill T."/>
            <person name="Kim W.T."/>
            <person name="Pai H.S."/>
            <person name="Ahn H.K."/>
            <person name="Yeam I."/>
            <person name="Giovannoni J.J."/>
            <person name="Rose J.K."/>
            <person name="Sorensen I."/>
            <person name="Lee S.J."/>
            <person name="Kim R.W."/>
            <person name="Choi I.Y."/>
            <person name="Choi B.S."/>
            <person name="Lim J.S."/>
            <person name="Lee Y.H."/>
            <person name="Choi D."/>
        </authorList>
    </citation>
    <scope>NUCLEOTIDE SEQUENCE [LARGE SCALE GENOMIC DNA]</scope>
    <source>
        <strain evidence="2">cv. CM334</strain>
    </source>
</reference>
<dbReference type="PANTHER" id="PTHR15140">
    <property type="entry name" value="TUBULIN-SPECIFIC CHAPERONE E"/>
    <property type="match status" value="1"/>
</dbReference>
<protein>
    <submittedName>
        <fullName evidence="1">Uncharacterized protein</fullName>
    </submittedName>
</protein>